<evidence type="ECO:0000256" key="2">
    <source>
        <dbReference type="ARBA" id="ARBA00022729"/>
    </source>
</evidence>
<feature type="signal peptide" evidence="5">
    <location>
        <begin position="1"/>
        <end position="19"/>
    </location>
</feature>
<evidence type="ECO:0000256" key="3">
    <source>
        <dbReference type="ARBA" id="ARBA00022801"/>
    </source>
</evidence>
<keyword evidence="2 5" id="KW-0732">Signal</keyword>
<protein>
    <submittedName>
        <fullName evidence="7">T9SS type A sorting domain-containing protein</fullName>
    </submittedName>
</protein>
<gene>
    <name evidence="7" type="ORF">N7E81_10840</name>
</gene>
<evidence type="ECO:0000313" key="8">
    <source>
        <dbReference type="Proteomes" id="UP001062165"/>
    </source>
</evidence>
<dbReference type="RefSeq" id="WP_263049610.1">
    <property type="nucleotide sequence ID" value="NZ_CP106735.1"/>
</dbReference>
<dbReference type="InterPro" id="IPR013320">
    <property type="entry name" value="ConA-like_dom_sf"/>
</dbReference>
<dbReference type="InterPro" id="IPR000757">
    <property type="entry name" value="Beta-glucanase-like"/>
</dbReference>
<sequence length="462" mass="52594">MRKIIFILIVTYLSSSVQAQDWKDVAVPAEAAQGYKWELQPAPSDDFNYTFTAVKSKSNFGEDKWYNFYHNGWNGPGTTYWQYDHVSVDGSDLVIKSSRNPSTSKMGVPGVNAGCITSNNKVKYPVFVESSVSVANITLASDVWLLSPDDTQEIDIIECYGGADNGNAFFAKFIHLSHHSFIRNPFQDYQPRDLNSWWERSGVSSWGEYAWNNGERKYIRIGVNWISPIHFEYYIDGERVRVMYDKAFATKKGNTWFYTYPSMTNGQLDFENGYQKITQHATGNTYSFQTLETASNASSTSVIDPYNYQNGNGYTKELDIIINVESQDWHVEADRTPTDAELNDPNKNTMKVDWIRVYKPVVDPNYVDKEVNEENNEFVLSADDPASSIRIYPNPANDTLHVQSSLLIRNITILQIDGKKIGMEQINSKNKTLNISLLNAGTYLLNINYSNGQLETKRIVVR</sequence>
<evidence type="ECO:0000313" key="7">
    <source>
        <dbReference type="EMBL" id="UXX77863.1"/>
    </source>
</evidence>
<accession>A0ABY6CYF9</accession>
<dbReference type="InterPro" id="IPR016287">
    <property type="entry name" value="Beta_agarase"/>
</dbReference>
<comment type="similarity">
    <text evidence="1">Belongs to the glycosyl hydrolase 16 family.</text>
</comment>
<feature type="chain" id="PRO_5046172352" evidence="5">
    <location>
        <begin position="20"/>
        <end position="462"/>
    </location>
</feature>
<evidence type="ECO:0000256" key="4">
    <source>
        <dbReference type="ARBA" id="ARBA00023295"/>
    </source>
</evidence>
<evidence type="ECO:0000256" key="5">
    <source>
        <dbReference type="SAM" id="SignalP"/>
    </source>
</evidence>
<dbReference type="PROSITE" id="PS51762">
    <property type="entry name" value="GH16_2"/>
    <property type="match status" value="1"/>
</dbReference>
<dbReference type="NCBIfam" id="TIGR04183">
    <property type="entry name" value="Por_Secre_tail"/>
    <property type="match status" value="1"/>
</dbReference>
<name>A0ABY6CYF9_9BACT</name>
<dbReference type="Pfam" id="PF18962">
    <property type="entry name" value="Por_Secre_tail"/>
    <property type="match status" value="1"/>
</dbReference>
<keyword evidence="4" id="KW-0326">Glycosidase</keyword>
<keyword evidence="8" id="KW-1185">Reference proteome</keyword>
<feature type="domain" description="GH16" evidence="6">
    <location>
        <begin position="35"/>
        <end position="363"/>
    </location>
</feature>
<keyword evidence="3" id="KW-0378">Hydrolase</keyword>
<evidence type="ECO:0000256" key="1">
    <source>
        <dbReference type="ARBA" id="ARBA00006865"/>
    </source>
</evidence>
<dbReference type="CDD" id="cd02178">
    <property type="entry name" value="GH16_beta_agarase"/>
    <property type="match status" value="1"/>
</dbReference>
<dbReference type="EMBL" id="CP106735">
    <property type="protein sequence ID" value="UXX77863.1"/>
    <property type="molecule type" value="Genomic_DNA"/>
</dbReference>
<dbReference type="Gene3D" id="2.60.120.200">
    <property type="match status" value="1"/>
</dbReference>
<dbReference type="SUPFAM" id="SSF49899">
    <property type="entry name" value="Concanavalin A-like lectins/glucanases"/>
    <property type="match status" value="1"/>
</dbReference>
<evidence type="ECO:0000259" key="6">
    <source>
        <dbReference type="PROSITE" id="PS51762"/>
    </source>
</evidence>
<dbReference type="Proteomes" id="UP001062165">
    <property type="component" value="Chromosome"/>
</dbReference>
<reference evidence="7" key="1">
    <citation type="submission" date="2022-10" db="EMBL/GenBank/DDBJ databases">
        <title>Comparative genomics and taxonomic characterization of three novel marine species of genus Reichenbachiella exhibiting antioxidant and polysaccharide degradation activities.</title>
        <authorList>
            <person name="Muhammad N."/>
            <person name="Lee Y.-J."/>
            <person name="Ko J."/>
            <person name="Kim S.-G."/>
        </authorList>
    </citation>
    <scope>NUCLEOTIDE SEQUENCE</scope>
    <source>
        <strain evidence="7">Wsw4-B4</strain>
    </source>
</reference>
<organism evidence="7 8">
    <name type="scientific">Reichenbachiella carrageenanivorans</name>
    <dbReference type="NCBI Taxonomy" id="2979869"/>
    <lineage>
        <taxon>Bacteria</taxon>
        <taxon>Pseudomonadati</taxon>
        <taxon>Bacteroidota</taxon>
        <taxon>Cytophagia</taxon>
        <taxon>Cytophagales</taxon>
        <taxon>Reichenbachiellaceae</taxon>
        <taxon>Reichenbachiella</taxon>
    </lineage>
</organism>
<proteinExistence type="inferred from homology"/>
<dbReference type="InterPro" id="IPR026444">
    <property type="entry name" value="Secre_tail"/>
</dbReference>